<dbReference type="GO" id="GO:0005880">
    <property type="term" value="C:nuclear microtubule"/>
    <property type="evidence" value="ECO:0007669"/>
    <property type="project" value="TreeGrafter"/>
</dbReference>
<reference evidence="4 5" key="2">
    <citation type="journal article" date="2021" name="J. Hered.">
        <title>Feather Gene Expression Elucidates the Developmental Basis of Plumage Iridescence in African Starlings.</title>
        <authorList>
            <person name="Rubenstein D.R."/>
            <person name="Corvelo A."/>
            <person name="MacManes M.D."/>
            <person name="Maia R."/>
            <person name="Narzisi G."/>
            <person name="Rousaki A."/>
            <person name="Vandenabeele P."/>
            <person name="Shawkey M.D."/>
            <person name="Solomon J."/>
        </authorList>
    </citation>
    <scope>NUCLEOTIDE SEQUENCE [LARGE SCALE GENOMIC DNA]</scope>
    <source>
        <strain evidence="4">SS15</strain>
    </source>
</reference>
<evidence type="ECO:0008006" key="6">
    <source>
        <dbReference type="Google" id="ProtNLM"/>
    </source>
</evidence>
<comment type="caution">
    <text evidence="3">The sequence shown here is derived from an EMBL/GenBank/DDBJ whole genome shotgun (WGS) entry which is preliminary data.</text>
</comment>
<name>A0A835NFB4_9PASS</name>
<feature type="compositionally biased region" description="Polar residues" evidence="2">
    <location>
        <begin position="135"/>
        <end position="145"/>
    </location>
</feature>
<dbReference type="AlphaFoldDB" id="A0A835NFB4"/>
<evidence type="ECO:0000256" key="2">
    <source>
        <dbReference type="SAM" id="MobiDB-lite"/>
    </source>
</evidence>
<dbReference type="GO" id="GO:0051225">
    <property type="term" value="P:spindle assembly"/>
    <property type="evidence" value="ECO:0007669"/>
    <property type="project" value="TreeGrafter"/>
</dbReference>
<accession>A0A835NFB4</accession>
<sequence length="508" mass="56530">MSSKGSDTVAGGQTPKAKRKGGRIVQSRYLQFEKKDSKKVPRLPSSGVAQRTAEKSKDASSSSSSSNTSLPSSKSKTKARSVPSQKQETYAGVDYSTLNQSGFEKGDLQSTLLDEEKMKLPDLDISAINDKSDPKTNSCSESASEGDSETKKVGRVADEETDAQDLMAELESETLLLTFLRIKTEKKVAKMEEKAEKNLLMLCEEKQRQQEKLWELKRKILLEEREQKLNETLDKQIEVLSPLVAVCEQFKEQYKNFAASLDATRHELPIKNIHIEGDKQTYLDELGKQLTITQELLAEVMPNHSEDSAKALGALKELKEVSQQLSKGLQRSFTDVQNLSFEACKEVSLHNQYVCEENHGVDVVKRCTESLPCLGAGVSGGAVATFSVPDPDHQLGRADSRHFFAVIPVLPAMGAPGSSMANTNPPHALKCLRFLRLYEEQNYVFCKRNKNLSYAQCKRGSEESFLDVSMQWQMAFVLSPRLCCRLGFAFPGLCELRSWAAALLRLVQ</sequence>
<reference evidence="3" key="1">
    <citation type="submission" date="2020-10" db="EMBL/GenBank/DDBJ databases">
        <title>Feather gene expression reveals the developmental basis of iridescence in African starlings.</title>
        <authorList>
            <person name="Rubenstein D.R."/>
        </authorList>
    </citation>
    <scope>NUCLEOTIDE SEQUENCE</scope>
    <source>
        <strain evidence="3">SS15</strain>
        <tissue evidence="3">Liver</tissue>
    </source>
</reference>
<gene>
    <name evidence="4" type="ORF">IHE44_0009970</name>
    <name evidence="3" type="ORF">IHE44_010023</name>
</gene>
<keyword evidence="5" id="KW-1185">Reference proteome</keyword>
<dbReference type="Proteomes" id="UP000618051">
    <property type="component" value="Unassembled WGS sequence"/>
</dbReference>
<proteinExistence type="predicted"/>
<dbReference type="GO" id="GO:0007098">
    <property type="term" value="P:centrosome cycle"/>
    <property type="evidence" value="ECO:0007669"/>
    <property type="project" value="TreeGrafter"/>
</dbReference>
<dbReference type="OrthoDB" id="10050218at2759"/>
<dbReference type="GO" id="GO:0005813">
    <property type="term" value="C:centrosome"/>
    <property type="evidence" value="ECO:0007669"/>
    <property type="project" value="TreeGrafter"/>
</dbReference>
<keyword evidence="1" id="KW-0175">Coiled coil</keyword>
<reference evidence="4" key="3">
    <citation type="submission" date="2022-01" db="EMBL/GenBank/DDBJ databases">
        <authorList>
            <person name="Rubenstein D.R."/>
        </authorList>
    </citation>
    <scope>NUCLEOTIDE SEQUENCE</scope>
    <source>
        <strain evidence="4">SS15</strain>
        <tissue evidence="4">Liver</tissue>
    </source>
</reference>
<evidence type="ECO:0000256" key="1">
    <source>
        <dbReference type="SAM" id="Coils"/>
    </source>
</evidence>
<dbReference type="GO" id="GO:0005737">
    <property type="term" value="C:cytoplasm"/>
    <property type="evidence" value="ECO:0007669"/>
    <property type="project" value="TreeGrafter"/>
</dbReference>
<organism evidence="3">
    <name type="scientific">Lamprotornis superbus</name>
    <dbReference type="NCBI Taxonomy" id="245042"/>
    <lineage>
        <taxon>Eukaryota</taxon>
        <taxon>Metazoa</taxon>
        <taxon>Chordata</taxon>
        <taxon>Craniata</taxon>
        <taxon>Vertebrata</taxon>
        <taxon>Euteleostomi</taxon>
        <taxon>Archelosauria</taxon>
        <taxon>Archosauria</taxon>
        <taxon>Dinosauria</taxon>
        <taxon>Saurischia</taxon>
        <taxon>Theropoda</taxon>
        <taxon>Coelurosauria</taxon>
        <taxon>Aves</taxon>
        <taxon>Neognathae</taxon>
        <taxon>Neoaves</taxon>
        <taxon>Telluraves</taxon>
        <taxon>Australaves</taxon>
        <taxon>Passeriformes</taxon>
        <taxon>Sturnidae</taxon>
        <taxon>Lamprotornis</taxon>
    </lineage>
</organism>
<dbReference type="EMBL" id="JADDUC020000030">
    <property type="protein sequence ID" value="KAI1230510.1"/>
    <property type="molecule type" value="Genomic_DNA"/>
</dbReference>
<dbReference type="GO" id="GO:0008017">
    <property type="term" value="F:microtubule binding"/>
    <property type="evidence" value="ECO:0007669"/>
    <property type="project" value="TreeGrafter"/>
</dbReference>
<evidence type="ECO:0000313" key="3">
    <source>
        <dbReference type="EMBL" id="KAG0113720.1"/>
    </source>
</evidence>
<evidence type="ECO:0000313" key="4">
    <source>
        <dbReference type="EMBL" id="KAI1230510.1"/>
    </source>
</evidence>
<evidence type="ECO:0000313" key="5">
    <source>
        <dbReference type="Proteomes" id="UP000618051"/>
    </source>
</evidence>
<dbReference type="EMBL" id="JADDUC010000406">
    <property type="protein sequence ID" value="KAG0113720.1"/>
    <property type="molecule type" value="Genomic_DNA"/>
</dbReference>
<feature type="region of interest" description="Disordered" evidence="2">
    <location>
        <begin position="1"/>
        <end position="102"/>
    </location>
</feature>
<feature type="compositionally biased region" description="Low complexity" evidence="2">
    <location>
        <begin position="59"/>
        <end position="74"/>
    </location>
</feature>
<protein>
    <recommendedName>
        <fullName evidence="6">HAUS augmin-like complex subunit 8</fullName>
    </recommendedName>
</protein>
<feature type="region of interest" description="Disordered" evidence="2">
    <location>
        <begin position="125"/>
        <end position="159"/>
    </location>
</feature>
<dbReference type="PANTHER" id="PTHR31807:SF37">
    <property type="entry name" value="HAUS AUGMIN-LIKE COMPLEX SUBUNIT 8"/>
    <property type="match status" value="1"/>
</dbReference>
<feature type="compositionally biased region" description="Basic and acidic residues" evidence="2">
    <location>
        <begin position="148"/>
        <end position="158"/>
    </location>
</feature>
<feature type="coiled-coil region" evidence="1">
    <location>
        <begin position="192"/>
        <end position="226"/>
    </location>
</feature>
<dbReference type="PANTHER" id="PTHR31807">
    <property type="entry name" value="AUGMIN FAMILY MEMBER"/>
    <property type="match status" value="1"/>
</dbReference>